<organism evidence="1 2">
    <name type="scientific">Mycobacteroides abscessus subsp. bolletii 1513</name>
    <dbReference type="NCBI Taxonomy" id="1299321"/>
    <lineage>
        <taxon>Bacteria</taxon>
        <taxon>Bacillati</taxon>
        <taxon>Actinomycetota</taxon>
        <taxon>Actinomycetes</taxon>
        <taxon>Mycobacteriales</taxon>
        <taxon>Mycobacteriaceae</taxon>
        <taxon>Mycobacteroides</taxon>
        <taxon>Mycobacteroides abscessus</taxon>
    </lineage>
</organism>
<dbReference type="EMBL" id="JAOJ01000001">
    <property type="protein sequence ID" value="EUA74338.1"/>
    <property type="molecule type" value="Genomic_DNA"/>
</dbReference>
<reference evidence="1 2" key="1">
    <citation type="submission" date="2013-12" db="EMBL/GenBank/DDBJ databases">
        <authorList>
            <person name="Zelazny A."/>
            <person name="Olivier K."/>
            <person name="Holland S."/>
            <person name="Lenaerts A."/>
            <person name="Ordway D."/>
            <person name="DeGroote M.A."/>
            <person name="Parker T."/>
            <person name="Sizemore C."/>
            <person name="Tallon L.J."/>
            <person name="Sadzewicz L.K."/>
            <person name="Sengamalay N."/>
            <person name="Fraser C.M."/>
            <person name="Hine E."/>
            <person name="Shefchek K.A."/>
            <person name="Das S.P."/>
            <person name="Tettelin H."/>
        </authorList>
    </citation>
    <scope>NUCLEOTIDE SEQUENCE [LARGE SCALE GENOMIC DNA]</scope>
    <source>
        <strain evidence="1 2">1513</strain>
    </source>
</reference>
<evidence type="ECO:0000313" key="2">
    <source>
        <dbReference type="Proteomes" id="UP000023351"/>
    </source>
</evidence>
<dbReference type="Proteomes" id="UP000023351">
    <property type="component" value="Unassembled WGS sequence"/>
</dbReference>
<gene>
    <name evidence="1" type="ORF">I540_0618</name>
</gene>
<accession>X8E351</accession>
<dbReference type="AlphaFoldDB" id="X8E351"/>
<protein>
    <submittedName>
        <fullName evidence="1">Uncharacterized protein</fullName>
    </submittedName>
</protein>
<proteinExistence type="predicted"/>
<name>X8E351_9MYCO</name>
<dbReference type="PATRIC" id="fig|1299321.3.peg.590"/>
<comment type="caution">
    <text evidence="1">The sequence shown here is derived from an EMBL/GenBank/DDBJ whole genome shotgun (WGS) entry which is preliminary data.</text>
</comment>
<sequence length="61" mass="6703">MVTFSLEIHDFEILGADYAVSDVHPAERVVPRVVECVLESWIGAVSDGVDVHFPRGPDLIP</sequence>
<evidence type="ECO:0000313" key="1">
    <source>
        <dbReference type="EMBL" id="EUA74338.1"/>
    </source>
</evidence>